<protein>
    <submittedName>
        <fullName evidence="1">Uncharacterized protein</fullName>
    </submittedName>
</protein>
<proteinExistence type="predicted"/>
<evidence type="ECO:0000313" key="2">
    <source>
        <dbReference type="Proteomes" id="UP000231019"/>
    </source>
</evidence>
<dbReference type="AlphaFoldDB" id="A0A2M7FZT8"/>
<accession>A0A2M7FZT8</accession>
<evidence type="ECO:0000313" key="1">
    <source>
        <dbReference type="EMBL" id="PIW14925.1"/>
    </source>
</evidence>
<organism evidence="1 2">
    <name type="scientific">bacterium (Candidatus Blackallbacteria) CG17_big_fil_post_rev_8_21_14_2_50_48_46</name>
    <dbReference type="NCBI Taxonomy" id="2014261"/>
    <lineage>
        <taxon>Bacteria</taxon>
        <taxon>Candidatus Blackallbacteria</taxon>
    </lineage>
</organism>
<dbReference type="EMBL" id="PFFQ01000055">
    <property type="protein sequence ID" value="PIW14925.1"/>
    <property type="molecule type" value="Genomic_DNA"/>
</dbReference>
<dbReference type="Proteomes" id="UP000231019">
    <property type="component" value="Unassembled WGS sequence"/>
</dbReference>
<reference evidence="1 2" key="1">
    <citation type="submission" date="2017-09" db="EMBL/GenBank/DDBJ databases">
        <title>Depth-based differentiation of microbial function through sediment-hosted aquifers and enrichment of novel symbionts in the deep terrestrial subsurface.</title>
        <authorList>
            <person name="Probst A.J."/>
            <person name="Ladd B."/>
            <person name="Jarett J.K."/>
            <person name="Geller-Mcgrath D.E."/>
            <person name="Sieber C.M."/>
            <person name="Emerson J.B."/>
            <person name="Anantharaman K."/>
            <person name="Thomas B.C."/>
            <person name="Malmstrom R."/>
            <person name="Stieglmeier M."/>
            <person name="Klingl A."/>
            <person name="Woyke T."/>
            <person name="Ryan C.M."/>
            <person name="Banfield J.F."/>
        </authorList>
    </citation>
    <scope>NUCLEOTIDE SEQUENCE [LARGE SCALE GENOMIC DNA]</scope>
    <source>
        <strain evidence="1">CG17_big_fil_post_rev_8_21_14_2_50_48_46</strain>
    </source>
</reference>
<gene>
    <name evidence="1" type="ORF">COW36_19965</name>
</gene>
<comment type="caution">
    <text evidence="1">The sequence shown here is derived from an EMBL/GenBank/DDBJ whole genome shotgun (WGS) entry which is preliminary data.</text>
</comment>
<name>A0A2M7FZT8_9BACT</name>
<sequence length="182" mass="21406">MTSAQTAILRKSTQATCMLRLDPVEEVMFFVRRFLQNPETIYTLLNLIERLIDHEAHFSQAEKEWVETYLQLALRQTRQGTQLYDRRGLALDTPELLHIRDQILHLTEKQALALVQAPRQHSQNKAFKQVLTKNSYDQLSQEETQLLREGYLKVRQGQIFTLSGRLIASPSWTQRWIWKLIS</sequence>